<reference evidence="2 3" key="1">
    <citation type="submission" date="2016-10" db="EMBL/GenBank/DDBJ databases">
        <authorList>
            <person name="de Groot N.N."/>
        </authorList>
    </citation>
    <scope>NUCLEOTIDE SEQUENCE [LARGE SCALE GENOMIC DNA]</scope>
    <source>
        <strain evidence="2 3">PYCC 4715</strain>
    </source>
</reference>
<organism evidence="2 3">
    <name type="scientific">Sungouiella intermedia</name>
    <dbReference type="NCBI Taxonomy" id="45354"/>
    <lineage>
        <taxon>Eukaryota</taxon>
        <taxon>Fungi</taxon>
        <taxon>Dikarya</taxon>
        <taxon>Ascomycota</taxon>
        <taxon>Saccharomycotina</taxon>
        <taxon>Pichiomycetes</taxon>
        <taxon>Metschnikowiaceae</taxon>
        <taxon>Sungouiella</taxon>
    </lineage>
</organism>
<feature type="region of interest" description="Disordered" evidence="1">
    <location>
        <begin position="56"/>
        <end position="76"/>
    </location>
</feature>
<evidence type="ECO:0000313" key="2">
    <source>
        <dbReference type="EMBL" id="SGZ48653.1"/>
    </source>
</evidence>
<feature type="region of interest" description="Disordered" evidence="1">
    <location>
        <begin position="1"/>
        <end position="28"/>
    </location>
</feature>
<protein>
    <submittedName>
        <fullName evidence="2">CIC11C00000002056</fullName>
    </submittedName>
</protein>
<dbReference type="Proteomes" id="UP000182259">
    <property type="component" value="Chromosome I"/>
</dbReference>
<dbReference type="AlphaFoldDB" id="A0A1L0CY73"/>
<evidence type="ECO:0000313" key="3">
    <source>
        <dbReference type="Proteomes" id="UP000182259"/>
    </source>
</evidence>
<gene>
    <name evidence="2" type="ORF">SAMEA4029009_CIC11G00000002056</name>
</gene>
<evidence type="ECO:0000256" key="1">
    <source>
        <dbReference type="SAM" id="MobiDB-lite"/>
    </source>
</evidence>
<proteinExistence type="predicted"/>
<dbReference type="EMBL" id="LT635764">
    <property type="protein sequence ID" value="SGZ48653.1"/>
    <property type="molecule type" value="Genomic_DNA"/>
</dbReference>
<sequence>MSNDEHESTLPEQTSDEQDKHTTLDYIDSGDELIEDSLELSDDEWVLSLIASQLPKREARTKDSEQRNETKQEQEVEKKIVKVAIRPSFDEDDEIFIPAVFTTQGTKNSKLLKQSEEIDRQLTGEEARMKAQAEELASLRANILDELNDNGTMFRYSLRNDGELVEKNVQQVYAKDHLLETHRHFFYFDDILQSDNIVFNESVDLLFKLMTLQWHIDNHANLVEILRHNGISMEEVVAYACQKVYDETLLDLVERFVVYASDFGPDHVPFERTDTNSSGSSITQRLKGLGARIQPTQLLKLVHYNNNARILILKLCIVFHYNLTKQIDELEIVVKHFLLSMSDFILNKREKELLLTKFVGPVFHRIISVCNDNDKMIILVENVINGLNTHIYGTEKGSELKDHELHYNIVHNVWIAFCQESGNGRDVAELLILNYLKFSENDSISYSVVDLALVVTKIGKTKVCPINRSPIYKNIYRAHISTSLLTNLIYGQRGKNKHEYFSLQQSLLDCKDHLQESIGRLLYMSLDELPDKVLLSTALSETYHVIDQFTSVLDKNIIFLKRDFFYNE</sequence>
<accession>A0A1L0CY73</accession>
<name>A0A1L0CY73_9ASCO</name>